<evidence type="ECO:0000256" key="1">
    <source>
        <dbReference type="SAM" id="Phobius"/>
    </source>
</evidence>
<proteinExistence type="predicted"/>
<gene>
    <name evidence="2" type="ORF">LMG28138_02943</name>
</gene>
<evidence type="ECO:0000313" key="3">
    <source>
        <dbReference type="Proteomes" id="UP000494115"/>
    </source>
</evidence>
<evidence type="ECO:0000313" key="2">
    <source>
        <dbReference type="EMBL" id="CAB3790214.1"/>
    </source>
</evidence>
<keyword evidence="1" id="KW-0472">Membrane</keyword>
<reference evidence="2 3" key="1">
    <citation type="submission" date="2020-04" db="EMBL/GenBank/DDBJ databases">
        <authorList>
            <person name="De Canck E."/>
        </authorList>
    </citation>
    <scope>NUCLEOTIDE SEQUENCE [LARGE SCALE GENOMIC DNA]</scope>
    <source>
        <strain evidence="2 3">LMG 28138</strain>
    </source>
</reference>
<organism evidence="2 3">
    <name type="scientific">Pararobbsia alpina</name>
    <dbReference type="NCBI Taxonomy" id="621374"/>
    <lineage>
        <taxon>Bacteria</taxon>
        <taxon>Pseudomonadati</taxon>
        <taxon>Pseudomonadota</taxon>
        <taxon>Betaproteobacteria</taxon>
        <taxon>Burkholderiales</taxon>
        <taxon>Burkholderiaceae</taxon>
        <taxon>Pararobbsia</taxon>
    </lineage>
</organism>
<dbReference type="Proteomes" id="UP000494115">
    <property type="component" value="Unassembled WGS sequence"/>
</dbReference>
<keyword evidence="1" id="KW-1133">Transmembrane helix</keyword>
<keyword evidence="1" id="KW-0812">Transmembrane</keyword>
<dbReference type="AlphaFoldDB" id="A0A6S7B7T4"/>
<name>A0A6S7B7T4_9BURK</name>
<dbReference type="EMBL" id="CADIKM010000012">
    <property type="protein sequence ID" value="CAB3790214.1"/>
    <property type="molecule type" value="Genomic_DNA"/>
</dbReference>
<feature type="transmembrane region" description="Helical" evidence="1">
    <location>
        <begin position="108"/>
        <end position="125"/>
    </location>
</feature>
<sequence length="159" mass="17308">MIIGRITFSFTHGISISGNVSFNPHAGVARVPGTLHELVKRAQDGECFPEVAMTADGLNYRLREEANGLYHAKIAEQGCRSSKRWHRRLIDGLRKPNREQCQQMGRTVHALAVPCITGATGLAYADHFNLTGAHIFAVISLLFGTLTLLALGNAMIEGP</sequence>
<keyword evidence="3" id="KW-1185">Reference proteome</keyword>
<feature type="transmembrane region" description="Helical" evidence="1">
    <location>
        <begin position="131"/>
        <end position="151"/>
    </location>
</feature>
<protein>
    <submittedName>
        <fullName evidence="2">Uncharacterized protein</fullName>
    </submittedName>
</protein>
<accession>A0A6S7B7T4</accession>